<protein>
    <submittedName>
        <fullName evidence="6">Alpha-N-acetylglucosaminidase</fullName>
    </submittedName>
</protein>
<dbReference type="Pfam" id="PF05089">
    <property type="entry name" value="NAGLU"/>
    <property type="match status" value="1"/>
</dbReference>
<evidence type="ECO:0000313" key="7">
    <source>
        <dbReference type="Proteomes" id="UP000198836"/>
    </source>
</evidence>
<dbReference type="Proteomes" id="UP000198836">
    <property type="component" value="Unassembled WGS sequence"/>
</dbReference>
<name>A0A1I0T900_9SPHI</name>
<dbReference type="InterPro" id="IPR024240">
    <property type="entry name" value="NAGLU_N"/>
</dbReference>
<gene>
    <name evidence="6" type="ORF">SAMN04488511_10754</name>
</gene>
<dbReference type="EMBL" id="FOJM01000007">
    <property type="protein sequence ID" value="SFA48252.1"/>
    <property type="molecule type" value="Genomic_DNA"/>
</dbReference>
<dbReference type="InterPro" id="IPR029018">
    <property type="entry name" value="Hex-like_dom2"/>
</dbReference>
<dbReference type="GO" id="GO:0005975">
    <property type="term" value="P:carbohydrate metabolic process"/>
    <property type="evidence" value="ECO:0007669"/>
    <property type="project" value="UniProtKB-ARBA"/>
</dbReference>
<feature type="domain" description="Alpha-N-acetylglucosaminidase N-terminal" evidence="4">
    <location>
        <begin position="38"/>
        <end position="118"/>
    </location>
</feature>
<dbReference type="GO" id="GO:0016787">
    <property type="term" value="F:hydrolase activity"/>
    <property type="evidence" value="ECO:0007669"/>
    <property type="project" value="UniProtKB-KW"/>
</dbReference>
<dbReference type="Gene3D" id="3.30.379.10">
    <property type="entry name" value="Chitobiase/beta-hexosaminidase domain 2-like"/>
    <property type="match status" value="1"/>
</dbReference>
<dbReference type="STRING" id="332999.SAMN04488511_10754"/>
<evidence type="ECO:0000256" key="1">
    <source>
        <dbReference type="ARBA" id="ARBA00022801"/>
    </source>
</evidence>
<evidence type="ECO:0000259" key="4">
    <source>
        <dbReference type="Pfam" id="PF12971"/>
    </source>
</evidence>
<feature type="chain" id="PRO_5011566053" evidence="2">
    <location>
        <begin position="24"/>
        <end position="744"/>
    </location>
</feature>
<evidence type="ECO:0000256" key="2">
    <source>
        <dbReference type="SAM" id="SignalP"/>
    </source>
</evidence>
<keyword evidence="1" id="KW-0378">Hydrolase</keyword>
<dbReference type="PANTHER" id="PTHR12872:SF1">
    <property type="entry name" value="ALPHA-N-ACETYLGLUCOSAMINIDASE"/>
    <property type="match status" value="1"/>
</dbReference>
<dbReference type="RefSeq" id="WP_090982975.1">
    <property type="nucleotide sequence ID" value="NZ_FOJM01000007.1"/>
</dbReference>
<dbReference type="InterPro" id="IPR024732">
    <property type="entry name" value="NAGLU_C"/>
</dbReference>
<dbReference type="Gene3D" id="3.20.20.80">
    <property type="entry name" value="Glycosidases"/>
    <property type="match status" value="1"/>
</dbReference>
<dbReference type="AlphaFoldDB" id="A0A1I0T900"/>
<proteinExistence type="predicted"/>
<dbReference type="InterPro" id="IPR007781">
    <property type="entry name" value="NAGLU"/>
</dbReference>
<dbReference type="OrthoDB" id="179563at2"/>
<dbReference type="Pfam" id="PF12971">
    <property type="entry name" value="NAGLU_N"/>
    <property type="match status" value="1"/>
</dbReference>
<evidence type="ECO:0000259" key="3">
    <source>
        <dbReference type="Pfam" id="PF05089"/>
    </source>
</evidence>
<feature type="domain" description="Alpha-N-acetylglucosaminidase C-terminal" evidence="5">
    <location>
        <begin position="475"/>
        <end position="739"/>
    </location>
</feature>
<feature type="domain" description="Alpha-N-acetylglucosaminidase tim-barrel" evidence="3">
    <location>
        <begin position="133"/>
        <end position="466"/>
    </location>
</feature>
<dbReference type="Pfam" id="PF12972">
    <property type="entry name" value="NAGLU_C"/>
    <property type="match status" value="1"/>
</dbReference>
<organism evidence="6 7">
    <name type="scientific">Pedobacter suwonensis</name>
    <dbReference type="NCBI Taxonomy" id="332999"/>
    <lineage>
        <taxon>Bacteria</taxon>
        <taxon>Pseudomonadati</taxon>
        <taxon>Bacteroidota</taxon>
        <taxon>Sphingobacteriia</taxon>
        <taxon>Sphingobacteriales</taxon>
        <taxon>Sphingobacteriaceae</taxon>
        <taxon>Pedobacter</taxon>
    </lineage>
</organism>
<evidence type="ECO:0000259" key="5">
    <source>
        <dbReference type="Pfam" id="PF12972"/>
    </source>
</evidence>
<dbReference type="Gene3D" id="1.20.120.670">
    <property type="entry name" value="N-acetyl-b-d-glucoasminidase"/>
    <property type="match status" value="1"/>
</dbReference>
<keyword evidence="2" id="KW-0732">Signal</keyword>
<dbReference type="InterPro" id="IPR024733">
    <property type="entry name" value="NAGLU_tim-barrel"/>
</dbReference>
<reference evidence="7" key="1">
    <citation type="submission" date="2016-10" db="EMBL/GenBank/DDBJ databases">
        <authorList>
            <person name="Varghese N."/>
            <person name="Submissions S."/>
        </authorList>
    </citation>
    <scope>NUCLEOTIDE SEQUENCE [LARGE SCALE GENOMIC DNA]</scope>
    <source>
        <strain evidence="7">DSM 18130</strain>
    </source>
</reference>
<evidence type="ECO:0000313" key="6">
    <source>
        <dbReference type="EMBL" id="SFA48252.1"/>
    </source>
</evidence>
<sequence length="744" mass="85796">MKTIKICVALCLFILTINENLFAANKLVNRFSNTQASEVYALIERILPGNSNSFLIETIADKKGVDSFYLASQDDKILIKGTNALSIAKGLNHYLKTYCHTSITWYANDKIEIPKQFPKVSSPVAEVCRFENRFFLNYCTFGYTTLWWKWRDWERLIDWMALNGINMPLAITGQEYVWQKVWKKFGMTEAQSRAFFTGPSHLAWQRMGNLDRWLGPLPQSFIDNQFELQKQILKRERSFGMKPVLPAFAGHVPFDLKQKFPNIKLTNLGSYDTGKQNDAYFLDPMDPLFIKIQKAYLTEQQKLFGTDHFYGADPFNEMDPPSWKPGYLANVARTIYSGMKAVDKDAVWIQMGWTFYYDRKHWNNPTLEAMIKAVPKNKMIILEYFGEKAELWRTTDAFFDAPYIWCYLGNFGGNTQLAAPLLKVSKLLPAAEKDPNKRQMAGIGTTLEGFGVNDFMFEWLFDYAWNADAENTTKWIKDYANSRTGNKDEIIEAGWAKLLPLIYNSQVSGVGLGNIIQSKPMLKRNGSYSSLSSYDYSALASILPVFLKANEESNRNARFERDLVMLEKQVLVNLALSFRDTIAKAYYAKDEKLFNQYTKHFLSLCDDVNSLTATQSELMLGKWIDDARSFGKTDEEKNYYEKSARVLVTTWGGEGNGITDYAAKDWSGLIATYYKPRWELFFDELRKTIKSGNEPDMASFDKKRAKFDWEWTDKNHSTQSFSPTRAPNAIKVCEDLYKKWIPYL</sequence>
<feature type="signal peptide" evidence="2">
    <location>
        <begin position="1"/>
        <end position="23"/>
    </location>
</feature>
<accession>A0A1I0T900</accession>
<keyword evidence="7" id="KW-1185">Reference proteome</keyword>
<dbReference type="PANTHER" id="PTHR12872">
    <property type="entry name" value="ALPHA-N-ACETYLGLUCOSAMINIDASE"/>
    <property type="match status" value="1"/>
</dbReference>